<feature type="transmembrane region" description="Helical" evidence="8">
    <location>
        <begin position="627"/>
        <end position="646"/>
    </location>
</feature>
<keyword evidence="10" id="KW-1185">Reference proteome</keyword>
<accession>A0A423UBC6</accession>
<evidence type="ECO:0000256" key="6">
    <source>
        <dbReference type="RuleBase" id="RU362091"/>
    </source>
</evidence>
<keyword evidence="3 8" id="KW-0812">Transmembrane</keyword>
<dbReference type="NCBIfam" id="TIGR00813">
    <property type="entry name" value="sss"/>
    <property type="match status" value="1"/>
</dbReference>
<sequence>SSYRNRSSSTSDYFLASRNMHWIPVGASLFASNIGSGHFIGLAGSGAASGIGVAGFEQSAIYILMLLGWLFVPVYMSSGVYTMPEFMKLRFGGRRIRVYLSFLALLLYIFTKISADLYAGALFIQLALNKNSSGWLYLAILILLAMAAIFCIAGGLSAVVWTDFVQTILMVVGAFILMVLSFKEVGGLSKLVEDYPYARATNRAKDHDNSTCGEPSPYYLSLLHPIQPGLSDYPWTGMIFGLTINSIWYWCTDQVIVQRTLASKDMIHAKGGCILASYLKFLPLWLLVFPGMAARILYPERVACADPVECTKICGSAGGCTNIAYAELVLNLLPTGLAGLMLAVMMAALMSSLLHLQLRLHHLHHGRVGGPKPAGPSQAELLFVGRVFVLALVGISVIWIPVIQNTGNSQLFHYIQAVSSFLAPPICAVYLLAMFWSRTNEPGAFWGLMIGLIIGMLRFVVEFSFTVPPCGSIDPDPRPAFVKLTVGNVHYLHFSCILWIITGLVTVGVSLLTEPIPEECLYRLTFWTRYDPRIRHPLEEEDDGDDDAPATNGGHAENAVNGSNGATHQMEVETHAEEESIFQRIKKFFSFAPTQEEEEGPKVVLTESEKAADAAAFLKEPPFWKNFVNYNAVVCLALTTFVWGFFA</sequence>
<evidence type="ECO:0000256" key="3">
    <source>
        <dbReference type="ARBA" id="ARBA00022692"/>
    </source>
</evidence>
<dbReference type="Pfam" id="PF00474">
    <property type="entry name" value="SSF"/>
    <property type="match status" value="1"/>
</dbReference>
<keyword evidence="4 8" id="KW-1133">Transmembrane helix</keyword>
<evidence type="ECO:0000256" key="8">
    <source>
        <dbReference type="SAM" id="Phobius"/>
    </source>
</evidence>
<dbReference type="Proteomes" id="UP000283509">
    <property type="component" value="Unassembled WGS sequence"/>
</dbReference>
<dbReference type="EMBL" id="QCYY01000051">
    <property type="protein sequence ID" value="ROT86014.1"/>
    <property type="molecule type" value="Genomic_DNA"/>
</dbReference>
<dbReference type="PROSITE" id="PS50283">
    <property type="entry name" value="NA_SOLUT_SYMP_3"/>
    <property type="match status" value="1"/>
</dbReference>
<dbReference type="AlphaFoldDB" id="A0A423UBC6"/>
<keyword evidence="5 8" id="KW-0472">Membrane</keyword>
<feature type="transmembrane region" description="Helical" evidence="8">
    <location>
        <begin position="379"/>
        <end position="402"/>
    </location>
</feature>
<gene>
    <name evidence="9" type="ORF">C7M84_022123</name>
</gene>
<comment type="subcellular location">
    <subcellularLocation>
        <location evidence="1">Membrane</location>
        <topology evidence="1">Multi-pass membrane protein</topology>
    </subcellularLocation>
</comment>
<organism evidence="9 10">
    <name type="scientific">Penaeus vannamei</name>
    <name type="common">Whiteleg shrimp</name>
    <name type="synonym">Litopenaeus vannamei</name>
    <dbReference type="NCBI Taxonomy" id="6689"/>
    <lineage>
        <taxon>Eukaryota</taxon>
        <taxon>Metazoa</taxon>
        <taxon>Ecdysozoa</taxon>
        <taxon>Arthropoda</taxon>
        <taxon>Crustacea</taxon>
        <taxon>Multicrustacea</taxon>
        <taxon>Malacostraca</taxon>
        <taxon>Eumalacostraca</taxon>
        <taxon>Eucarida</taxon>
        <taxon>Decapoda</taxon>
        <taxon>Dendrobranchiata</taxon>
        <taxon>Penaeoidea</taxon>
        <taxon>Penaeidae</taxon>
        <taxon>Penaeus</taxon>
    </lineage>
</organism>
<evidence type="ECO:0000313" key="10">
    <source>
        <dbReference type="Proteomes" id="UP000283509"/>
    </source>
</evidence>
<feature type="compositionally biased region" description="Acidic residues" evidence="7">
    <location>
        <begin position="539"/>
        <end position="548"/>
    </location>
</feature>
<proteinExistence type="inferred from homology"/>
<evidence type="ECO:0000256" key="4">
    <source>
        <dbReference type="ARBA" id="ARBA00022989"/>
    </source>
</evidence>
<reference evidence="9 10" key="1">
    <citation type="submission" date="2018-04" db="EMBL/GenBank/DDBJ databases">
        <authorList>
            <person name="Zhang X."/>
            <person name="Yuan J."/>
            <person name="Li F."/>
            <person name="Xiang J."/>
        </authorList>
    </citation>
    <scope>NUCLEOTIDE SEQUENCE [LARGE SCALE GENOMIC DNA]</scope>
    <source>
        <tissue evidence="9">Muscle</tissue>
    </source>
</reference>
<feature type="transmembrane region" description="Helical" evidence="8">
    <location>
        <begin position="337"/>
        <end position="358"/>
    </location>
</feature>
<feature type="transmembrane region" description="Helical" evidence="8">
    <location>
        <begin position="233"/>
        <end position="251"/>
    </location>
</feature>
<dbReference type="CDD" id="cd10329">
    <property type="entry name" value="SLC5sbd_SGLT1-like"/>
    <property type="match status" value="1"/>
</dbReference>
<feature type="non-terminal residue" evidence="9">
    <location>
        <position position="1"/>
    </location>
</feature>
<feature type="region of interest" description="Disordered" evidence="7">
    <location>
        <begin position="537"/>
        <end position="563"/>
    </location>
</feature>
<name>A0A423UBC6_PENVA</name>
<dbReference type="PROSITE" id="PS00457">
    <property type="entry name" value="NA_SOLUT_SYMP_2"/>
    <property type="match status" value="1"/>
</dbReference>
<feature type="transmembrane region" description="Helical" evidence="8">
    <location>
        <begin position="96"/>
        <end position="115"/>
    </location>
</feature>
<dbReference type="Gene3D" id="1.20.1730.10">
    <property type="entry name" value="Sodium/glucose cotransporter"/>
    <property type="match status" value="1"/>
</dbReference>
<evidence type="ECO:0000313" key="9">
    <source>
        <dbReference type="EMBL" id="ROT86014.1"/>
    </source>
</evidence>
<feature type="transmembrane region" description="Helical" evidence="8">
    <location>
        <begin position="491"/>
        <end position="513"/>
    </location>
</feature>
<dbReference type="OrthoDB" id="6132759at2759"/>
<feature type="transmembrane region" description="Helical" evidence="8">
    <location>
        <begin position="414"/>
        <end position="436"/>
    </location>
</feature>
<dbReference type="STRING" id="6689.A0A423UBC6"/>
<feature type="transmembrane region" description="Helical" evidence="8">
    <location>
        <begin position="21"/>
        <end position="40"/>
    </location>
</feature>
<dbReference type="InterPro" id="IPR001734">
    <property type="entry name" value="Na/solute_symporter"/>
</dbReference>
<evidence type="ECO:0000256" key="7">
    <source>
        <dbReference type="SAM" id="MobiDB-lite"/>
    </source>
</evidence>
<dbReference type="PANTHER" id="PTHR11819:SF195">
    <property type="entry name" value="SODIUM_GLUCOSE COTRANSPORTER 4"/>
    <property type="match status" value="1"/>
</dbReference>
<comment type="similarity">
    <text evidence="2 6">Belongs to the sodium:solute symporter (SSF) (TC 2.A.21) family.</text>
</comment>
<feature type="transmembrane region" description="Helical" evidence="8">
    <location>
        <begin position="443"/>
        <end position="461"/>
    </location>
</feature>
<feature type="transmembrane region" description="Helical" evidence="8">
    <location>
        <begin position="272"/>
        <end position="293"/>
    </location>
</feature>
<reference evidence="9 10" key="2">
    <citation type="submission" date="2019-01" db="EMBL/GenBank/DDBJ databases">
        <title>The decoding of complex shrimp genome reveals the adaptation for benthos swimmer, frequently molting mechanism and breeding impact on genome.</title>
        <authorList>
            <person name="Sun Y."/>
            <person name="Gao Y."/>
            <person name="Yu Y."/>
        </authorList>
    </citation>
    <scope>NUCLEOTIDE SEQUENCE [LARGE SCALE GENOMIC DNA]</scope>
    <source>
        <tissue evidence="9">Muscle</tissue>
    </source>
</reference>
<feature type="transmembrane region" description="Helical" evidence="8">
    <location>
        <begin position="135"/>
        <end position="157"/>
    </location>
</feature>
<comment type="caution">
    <text evidence="9">The sequence shown here is derived from an EMBL/GenBank/DDBJ whole genome shotgun (WGS) entry which is preliminary data.</text>
</comment>
<dbReference type="PANTHER" id="PTHR11819">
    <property type="entry name" value="SOLUTE CARRIER FAMILY 5"/>
    <property type="match status" value="1"/>
</dbReference>
<evidence type="ECO:0000256" key="1">
    <source>
        <dbReference type="ARBA" id="ARBA00004141"/>
    </source>
</evidence>
<evidence type="ECO:0000256" key="5">
    <source>
        <dbReference type="ARBA" id="ARBA00023136"/>
    </source>
</evidence>
<feature type="transmembrane region" description="Helical" evidence="8">
    <location>
        <begin position="60"/>
        <end position="84"/>
    </location>
</feature>
<feature type="transmembrane region" description="Helical" evidence="8">
    <location>
        <begin position="164"/>
        <end position="182"/>
    </location>
</feature>
<dbReference type="GO" id="GO:0005886">
    <property type="term" value="C:plasma membrane"/>
    <property type="evidence" value="ECO:0007669"/>
    <property type="project" value="TreeGrafter"/>
</dbReference>
<protein>
    <submittedName>
        <fullName evidence="9">Uncharacterized protein</fullName>
    </submittedName>
</protein>
<dbReference type="InterPro" id="IPR038377">
    <property type="entry name" value="Na/Glc_symporter_sf"/>
</dbReference>
<dbReference type="InterPro" id="IPR018212">
    <property type="entry name" value="Na/solute_symporter_CS"/>
</dbReference>
<evidence type="ECO:0000256" key="2">
    <source>
        <dbReference type="ARBA" id="ARBA00006434"/>
    </source>
</evidence>
<dbReference type="GO" id="GO:0005412">
    <property type="term" value="F:D-glucose:sodium symporter activity"/>
    <property type="evidence" value="ECO:0007669"/>
    <property type="project" value="TreeGrafter"/>
</dbReference>